<dbReference type="EMBL" id="JAJCQG010000057">
    <property type="protein sequence ID" value="MCB7282521.1"/>
    <property type="molecule type" value="Genomic_DNA"/>
</dbReference>
<reference evidence="3" key="2">
    <citation type="submission" date="2021-10" db="EMBL/GenBank/DDBJ databases">
        <title>Collection of gut derived symbiotic bacterial strains cultured from healthy donors.</title>
        <authorList>
            <person name="Lin H."/>
            <person name="Littmann E."/>
            <person name="Kohout C."/>
            <person name="Pamer E.G."/>
        </authorList>
    </citation>
    <scope>NUCLEOTIDE SEQUENCE</scope>
    <source>
        <strain evidence="3">DFI.1.167</strain>
    </source>
</reference>
<keyword evidence="1" id="KW-1133">Transmembrane helix</keyword>
<keyword evidence="1" id="KW-0812">Transmembrane</keyword>
<sequence>MWYLYMLIGLYLITPVIKPFVVKASNKDWLAALGLFVCPVIIIPDFECRGSWIDRVYDFFHSLFVYLFVGILVVLENSTKDLWEQNASDCNHYPMYWDYYHEMLL</sequence>
<dbReference type="EMBL" id="CYZI01000058">
    <property type="protein sequence ID" value="CUP47983.1"/>
    <property type="molecule type" value="Genomic_DNA"/>
</dbReference>
<reference evidence="2 4" key="1">
    <citation type="submission" date="2015-09" db="EMBL/GenBank/DDBJ databases">
        <authorList>
            <consortium name="Pathogen Informatics"/>
        </authorList>
    </citation>
    <scope>NUCLEOTIDE SEQUENCE [LARGE SCALE GENOMIC DNA]</scope>
    <source>
        <strain evidence="2 4">2789STDY5834842</strain>
    </source>
</reference>
<evidence type="ECO:0000313" key="4">
    <source>
        <dbReference type="Proteomes" id="UP000095333"/>
    </source>
</evidence>
<proteinExistence type="predicted"/>
<gene>
    <name evidence="2" type="ORF">ERS852457_04181</name>
    <name evidence="3" type="ORF">LI282_15950</name>
</gene>
<dbReference type="GO" id="GO:0016746">
    <property type="term" value="F:acyltransferase activity"/>
    <property type="evidence" value="ECO:0007669"/>
    <property type="project" value="UniProtKB-KW"/>
</dbReference>
<organism evidence="2 4">
    <name type="scientific">Phocaeicola vulgatus</name>
    <name type="common">Bacteroides vulgatus</name>
    <dbReference type="NCBI Taxonomy" id="821"/>
    <lineage>
        <taxon>Bacteria</taxon>
        <taxon>Pseudomonadati</taxon>
        <taxon>Bacteroidota</taxon>
        <taxon>Bacteroidia</taxon>
        <taxon>Bacteroidales</taxon>
        <taxon>Bacteroidaceae</taxon>
        <taxon>Phocaeicola</taxon>
    </lineage>
</organism>
<dbReference type="Proteomes" id="UP000095333">
    <property type="component" value="Unassembled WGS sequence"/>
</dbReference>
<keyword evidence="3" id="KW-0012">Acyltransferase</keyword>
<keyword evidence="3" id="KW-0808">Transferase</keyword>
<dbReference type="Proteomes" id="UP001199363">
    <property type="component" value="Unassembled WGS sequence"/>
</dbReference>
<feature type="transmembrane region" description="Helical" evidence="1">
    <location>
        <begin position="29"/>
        <end position="46"/>
    </location>
</feature>
<protein>
    <submittedName>
        <fullName evidence="3">Acyltransferase</fullName>
    </submittedName>
    <submittedName>
        <fullName evidence="2">Uncharacterized protein conserved in bacteria</fullName>
    </submittedName>
</protein>
<feature type="transmembrane region" description="Helical" evidence="1">
    <location>
        <begin position="58"/>
        <end position="75"/>
    </location>
</feature>
<evidence type="ECO:0000256" key="1">
    <source>
        <dbReference type="SAM" id="Phobius"/>
    </source>
</evidence>
<evidence type="ECO:0000313" key="2">
    <source>
        <dbReference type="EMBL" id="CUP47983.1"/>
    </source>
</evidence>
<keyword evidence="1" id="KW-0472">Membrane</keyword>
<evidence type="ECO:0000313" key="3">
    <source>
        <dbReference type="EMBL" id="MCB7282521.1"/>
    </source>
</evidence>
<accession>A0A174NHD5</accession>
<name>A0A174NHD5_PHOVU</name>
<dbReference type="AlphaFoldDB" id="A0A174NHD5"/>